<dbReference type="PIRSF" id="PIRSF015736">
    <property type="entry name" value="MI"/>
    <property type="match status" value="1"/>
</dbReference>
<dbReference type="OrthoDB" id="414270at2759"/>
<dbReference type="Gene3D" id="3.40.50.12500">
    <property type="match status" value="1"/>
</dbReference>
<dbReference type="InterPro" id="IPR053714">
    <property type="entry name" value="Iso_Racemase_Enz_sf"/>
</dbReference>
<dbReference type="EMBL" id="ML978072">
    <property type="protein sequence ID" value="KAF2012816.1"/>
    <property type="molecule type" value="Genomic_DNA"/>
</dbReference>
<accession>A0A6A5XIX4</accession>
<dbReference type="PANTHER" id="PTHR40267:SF1">
    <property type="entry name" value="BLR3294 PROTEIN"/>
    <property type="match status" value="1"/>
</dbReference>
<dbReference type="Pfam" id="PF17645">
    <property type="entry name" value="Amdase"/>
    <property type="match status" value="1"/>
</dbReference>
<evidence type="ECO:0000313" key="1">
    <source>
        <dbReference type="EMBL" id="KAF2012816.1"/>
    </source>
</evidence>
<gene>
    <name evidence="1" type="ORF">BU24DRAFT_425434</name>
</gene>
<dbReference type="InterPro" id="IPR026286">
    <property type="entry name" value="MaiA/AMDase"/>
</dbReference>
<dbReference type="RefSeq" id="XP_033381155.1">
    <property type="nucleotide sequence ID" value="XM_033528739.1"/>
</dbReference>
<reference evidence="1" key="1">
    <citation type="journal article" date="2020" name="Stud. Mycol.">
        <title>101 Dothideomycetes genomes: a test case for predicting lifestyles and emergence of pathogens.</title>
        <authorList>
            <person name="Haridas S."/>
            <person name="Albert R."/>
            <person name="Binder M."/>
            <person name="Bloem J."/>
            <person name="Labutti K."/>
            <person name="Salamov A."/>
            <person name="Andreopoulos B."/>
            <person name="Baker S."/>
            <person name="Barry K."/>
            <person name="Bills G."/>
            <person name="Bluhm B."/>
            <person name="Cannon C."/>
            <person name="Castanera R."/>
            <person name="Culley D."/>
            <person name="Daum C."/>
            <person name="Ezra D."/>
            <person name="Gonzalez J."/>
            <person name="Henrissat B."/>
            <person name="Kuo A."/>
            <person name="Liang C."/>
            <person name="Lipzen A."/>
            <person name="Lutzoni F."/>
            <person name="Magnuson J."/>
            <person name="Mondo S."/>
            <person name="Nolan M."/>
            <person name="Ohm R."/>
            <person name="Pangilinan J."/>
            <person name="Park H.-J."/>
            <person name="Ramirez L."/>
            <person name="Alfaro M."/>
            <person name="Sun H."/>
            <person name="Tritt A."/>
            <person name="Yoshinaga Y."/>
            <person name="Zwiers L.-H."/>
            <person name="Turgeon B."/>
            <person name="Goodwin S."/>
            <person name="Spatafora J."/>
            <person name="Crous P."/>
            <person name="Grigoriev I."/>
        </authorList>
    </citation>
    <scope>NUCLEOTIDE SEQUENCE</scope>
    <source>
        <strain evidence="1">CBS 175.79</strain>
    </source>
</reference>
<keyword evidence="2" id="KW-1185">Reference proteome</keyword>
<protein>
    <submittedName>
        <fullName evidence="1">Asp/Glu/hydantoin racemase</fullName>
    </submittedName>
</protein>
<dbReference type="AlphaFoldDB" id="A0A6A5XIX4"/>
<sequence length="249" mass="27390">MSHSDPRRVKIGILVPSSNTALEPLTNAILNSIPSSEAIVTAHFSRFPVTKIALSDKALAQFDPEKILFAAQLLADAKVDIIGWSGTSSGWLGFEADEDLCRQIEKRTGIQATTSVLALNKALKKIEASKLGLVTPYVDDVQAAIIKNYAAIGIDASAERHLRQTNNVMFASLDEKFFDRMVEGVVKEGARVVSTFCTNMSTAQHVDRWERDLEVTVLDTVTTVLWDALRLCKVRTETIKGWGSIMNIQ</sequence>
<dbReference type="Proteomes" id="UP000799778">
    <property type="component" value="Unassembled WGS sequence"/>
</dbReference>
<organism evidence="1 2">
    <name type="scientific">Aaosphaeria arxii CBS 175.79</name>
    <dbReference type="NCBI Taxonomy" id="1450172"/>
    <lineage>
        <taxon>Eukaryota</taxon>
        <taxon>Fungi</taxon>
        <taxon>Dikarya</taxon>
        <taxon>Ascomycota</taxon>
        <taxon>Pezizomycotina</taxon>
        <taxon>Dothideomycetes</taxon>
        <taxon>Pleosporomycetidae</taxon>
        <taxon>Pleosporales</taxon>
        <taxon>Pleosporales incertae sedis</taxon>
        <taxon>Aaosphaeria</taxon>
    </lineage>
</organism>
<dbReference type="GeneID" id="54286136"/>
<evidence type="ECO:0000313" key="2">
    <source>
        <dbReference type="Proteomes" id="UP000799778"/>
    </source>
</evidence>
<dbReference type="PANTHER" id="PTHR40267">
    <property type="entry name" value="BLR3294 PROTEIN"/>
    <property type="match status" value="1"/>
</dbReference>
<proteinExistence type="predicted"/>
<name>A0A6A5XIX4_9PLEO</name>